<sequence>MEIDPPGLTSEYGSARASVVSTPTKAVSAPLPDQLSCTSGDAAVEPAGPSPGTGQVTLDVADPDVKAGPAASPAPDPPAAGSGAGSPGAGAVEVGAAVAGAVVRGEGDPLGDGTGEVDAGADARDVVPWGAPRAKPMPIAAATTTMTPSTMSGIFFTL</sequence>
<comment type="caution">
    <text evidence="2">The sequence shown here is derived from an EMBL/GenBank/DDBJ whole genome shotgun (WGS) entry which is preliminary data.</text>
</comment>
<dbReference type="AlphaFoldDB" id="A0A3E0VBW4"/>
<dbReference type="EMBL" id="NBXA01000026">
    <property type="protein sequence ID" value="RFA07362.1"/>
    <property type="molecule type" value="Genomic_DNA"/>
</dbReference>
<evidence type="ECO:0000313" key="2">
    <source>
        <dbReference type="EMBL" id="RFA07362.1"/>
    </source>
</evidence>
<name>A0A3E0VBW4_9MICO</name>
<gene>
    <name evidence="2" type="ORF">B7R21_14195</name>
</gene>
<feature type="region of interest" description="Disordered" evidence="1">
    <location>
        <begin position="1"/>
        <end position="90"/>
    </location>
</feature>
<evidence type="ECO:0000256" key="1">
    <source>
        <dbReference type="SAM" id="MobiDB-lite"/>
    </source>
</evidence>
<reference evidence="2 3" key="1">
    <citation type="submission" date="2017-04" db="EMBL/GenBank/DDBJ databases">
        <title>Comparative genome analysis of Subtercola boreus.</title>
        <authorList>
            <person name="Cho Y.-J."/>
            <person name="Cho A."/>
            <person name="Kim O.-S."/>
            <person name="Lee J.-I."/>
        </authorList>
    </citation>
    <scope>NUCLEOTIDE SEQUENCE [LARGE SCALE GENOMIC DNA]</scope>
    <source>
        <strain evidence="2 3">P27444</strain>
    </source>
</reference>
<organism evidence="2 3">
    <name type="scientific">Subtercola boreus</name>
    <dbReference type="NCBI Taxonomy" id="120213"/>
    <lineage>
        <taxon>Bacteria</taxon>
        <taxon>Bacillati</taxon>
        <taxon>Actinomycetota</taxon>
        <taxon>Actinomycetes</taxon>
        <taxon>Micrococcales</taxon>
        <taxon>Microbacteriaceae</taxon>
        <taxon>Subtercola</taxon>
    </lineage>
</organism>
<dbReference type="Proteomes" id="UP000256709">
    <property type="component" value="Unassembled WGS sequence"/>
</dbReference>
<evidence type="ECO:0000313" key="3">
    <source>
        <dbReference type="Proteomes" id="UP000256709"/>
    </source>
</evidence>
<protein>
    <submittedName>
        <fullName evidence="2">Uncharacterized protein</fullName>
    </submittedName>
</protein>
<proteinExistence type="predicted"/>
<accession>A0A3E0VBW4</accession>